<dbReference type="KEGG" id="kbs:EPA93_33655"/>
<dbReference type="InterPro" id="IPR032710">
    <property type="entry name" value="NTF2-like_dom_sf"/>
</dbReference>
<name>A0A4P6JY88_KTERU</name>
<dbReference type="RefSeq" id="WP_129891718.1">
    <property type="nucleotide sequence ID" value="NZ_CP035758.1"/>
</dbReference>
<dbReference type="EMBL" id="CP035758">
    <property type="protein sequence ID" value="QBD80654.1"/>
    <property type="molecule type" value="Genomic_DNA"/>
</dbReference>
<dbReference type="Pfam" id="PF13474">
    <property type="entry name" value="SnoaL_3"/>
    <property type="match status" value="1"/>
</dbReference>
<dbReference type="SUPFAM" id="SSF54427">
    <property type="entry name" value="NTF2-like"/>
    <property type="match status" value="1"/>
</dbReference>
<protein>
    <submittedName>
        <fullName evidence="2">DUF4440 domain-containing protein</fullName>
    </submittedName>
</protein>
<sequence>MDTSNEAQVRELIASWTHAVRSKDRDALLACHTDDVVLFDVIPPLQIQGLEAYRQQWELFFAVDPGGPGSFELTDLHVSTGDTIAFAHALLKVAGSTARLTLGCRKLDGKWLIAHEHHSFSSK</sequence>
<evidence type="ECO:0000313" key="2">
    <source>
        <dbReference type="EMBL" id="QBD80654.1"/>
    </source>
</evidence>
<dbReference type="OrthoDB" id="161633at2"/>
<keyword evidence="3" id="KW-1185">Reference proteome</keyword>
<dbReference type="Gene3D" id="3.10.450.50">
    <property type="match status" value="1"/>
</dbReference>
<reference evidence="2 3" key="1">
    <citation type="submission" date="2019-01" db="EMBL/GenBank/DDBJ databases">
        <title>Ktedonosporobacter rubrisoli SCAWS-G2.</title>
        <authorList>
            <person name="Huang Y."/>
            <person name="Yan B."/>
        </authorList>
    </citation>
    <scope>NUCLEOTIDE SEQUENCE [LARGE SCALE GENOMIC DNA]</scope>
    <source>
        <strain evidence="2 3">SCAWS-G2</strain>
    </source>
</reference>
<evidence type="ECO:0000313" key="3">
    <source>
        <dbReference type="Proteomes" id="UP000290365"/>
    </source>
</evidence>
<dbReference type="AlphaFoldDB" id="A0A4P6JY88"/>
<dbReference type="InterPro" id="IPR037401">
    <property type="entry name" value="SnoaL-like"/>
</dbReference>
<organism evidence="2 3">
    <name type="scientific">Ktedonosporobacter rubrisoli</name>
    <dbReference type="NCBI Taxonomy" id="2509675"/>
    <lineage>
        <taxon>Bacteria</taxon>
        <taxon>Bacillati</taxon>
        <taxon>Chloroflexota</taxon>
        <taxon>Ktedonobacteria</taxon>
        <taxon>Ktedonobacterales</taxon>
        <taxon>Ktedonosporobacteraceae</taxon>
        <taxon>Ktedonosporobacter</taxon>
    </lineage>
</organism>
<dbReference type="Proteomes" id="UP000290365">
    <property type="component" value="Chromosome"/>
</dbReference>
<gene>
    <name evidence="2" type="ORF">EPA93_33655</name>
</gene>
<evidence type="ECO:0000259" key="1">
    <source>
        <dbReference type="Pfam" id="PF13474"/>
    </source>
</evidence>
<feature type="domain" description="SnoaL-like" evidence="1">
    <location>
        <begin position="9"/>
        <end position="120"/>
    </location>
</feature>
<proteinExistence type="predicted"/>
<accession>A0A4P6JY88</accession>